<dbReference type="GO" id="GO:0060090">
    <property type="term" value="F:molecular adaptor activity"/>
    <property type="evidence" value="ECO:0007669"/>
    <property type="project" value="TreeGrafter"/>
</dbReference>
<dbReference type="GO" id="GO:0006620">
    <property type="term" value="P:post-translational protein targeting to endoplasmic reticulum membrane"/>
    <property type="evidence" value="ECO:0007669"/>
    <property type="project" value="TreeGrafter"/>
</dbReference>
<dbReference type="VEuPathDB" id="TriTrypDB:BSAL_66445"/>
<protein>
    <submittedName>
        <fullName evidence="5">Uncharacterized protein</fullName>
    </submittedName>
</protein>
<keyword evidence="4" id="KW-0175">Coiled coil</keyword>
<dbReference type="SMART" id="SM00028">
    <property type="entry name" value="TPR"/>
    <property type="match status" value="3"/>
</dbReference>
<keyword evidence="6" id="KW-1185">Reference proteome</keyword>
<evidence type="ECO:0000256" key="4">
    <source>
        <dbReference type="SAM" id="Coils"/>
    </source>
</evidence>
<proteinExistence type="predicted"/>
<dbReference type="Proteomes" id="UP000051952">
    <property type="component" value="Unassembled WGS sequence"/>
</dbReference>
<dbReference type="Pfam" id="PF00515">
    <property type="entry name" value="TPR_1"/>
    <property type="match status" value="1"/>
</dbReference>
<sequence length="402" mass="44537">MSETQEVGDVHKKLVFSFIRMLQSVKTASKDNIEGVCHALAHEFDVDAGGVGGVHDSDLDIVKVFQQALEDKQKNLTPEKDEKFAAFVDLLAKKGYFNGAEPGTDDHNTRMAKARDRFNQRNNPYEGLSADQLKTKGNELMGQSKYKEAIAYYTKAIELEPTNHIFFANRAAAHTHIKDYRLAIMDCEKSISINENYSKAFSRLGTALFYDGNYTRAVDAYTKASELEPENESYKADLKQAEEKLKASGQAVPSMGGMPNMFGGGAGGMPDFSQMSQMMQNPAFMNAATQMMQNPEFSSLVANMAGKFGGGGMPNPEELSRFMQQQGSGARETDEEGNLVTPFGKINKGKLEQLQREEVERNPKFAGIMEDVRVNGFAAFQKYMGDPEVMSLMMKFQGLMGQ</sequence>
<dbReference type="Gene3D" id="1.10.260.100">
    <property type="match status" value="1"/>
</dbReference>
<dbReference type="OMA" id="AAMRHMS"/>
<dbReference type="PANTHER" id="PTHR45831">
    <property type="entry name" value="LD24721P"/>
    <property type="match status" value="1"/>
</dbReference>
<reference evidence="6" key="1">
    <citation type="submission" date="2015-09" db="EMBL/GenBank/DDBJ databases">
        <authorList>
            <consortium name="Pathogen Informatics"/>
        </authorList>
    </citation>
    <scope>NUCLEOTIDE SEQUENCE [LARGE SCALE GENOMIC DNA]</scope>
    <source>
        <strain evidence="6">Lake Konstanz</strain>
    </source>
</reference>
<dbReference type="AlphaFoldDB" id="A0A0S4ITV7"/>
<dbReference type="PANTHER" id="PTHR45831:SF5">
    <property type="entry name" value="STI1 DOMAIN-CONTAINING PROTEIN"/>
    <property type="match status" value="1"/>
</dbReference>
<evidence type="ECO:0000256" key="1">
    <source>
        <dbReference type="ARBA" id="ARBA00022737"/>
    </source>
</evidence>
<evidence type="ECO:0000256" key="2">
    <source>
        <dbReference type="ARBA" id="ARBA00022803"/>
    </source>
</evidence>
<organism evidence="5 6">
    <name type="scientific">Bodo saltans</name>
    <name type="common">Flagellated protozoan</name>
    <dbReference type="NCBI Taxonomy" id="75058"/>
    <lineage>
        <taxon>Eukaryota</taxon>
        <taxon>Discoba</taxon>
        <taxon>Euglenozoa</taxon>
        <taxon>Kinetoplastea</taxon>
        <taxon>Metakinetoplastina</taxon>
        <taxon>Eubodonida</taxon>
        <taxon>Bodonidae</taxon>
        <taxon>Bodo</taxon>
    </lineage>
</organism>
<dbReference type="GO" id="GO:0072380">
    <property type="term" value="C:TRC complex"/>
    <property type="evidence" value="ECO:0007669"/>
    <property type="project" value="TreeGrafter"/>
</dbReference>
<keyword evidence="2 3" id="KW-0802">TPR repeat</keyword>
<evidence type="ECO:0000313" key="5">
    <source>
        <dbReference type="EMBL" id="CUF85214.1"/>
    </source>
</evidence>
<name>A0A0S4ITV7_BODSA</name>
<feature type="coiled-coil region" evidence="4">
    <location>
        <begin position="224"/>
        <end position="251"/>
    </location>
</feature>
<feature type="repeat" description="TPR" evidence="3">
    <location>
        <begin position="130"/>
        <end position="163"/>
    </location>
</feature>
<dbReference type="GO" id="GO:0016020">
    <property type="term" value="C:membrane"/>
    <property type="evidence" value="ECO:0007669"/>
    <property type="project" value="TreeGrafter"/>
</dbReference>
<dbReference type="InterPro" id="IPR011990">
    <property type="entry name" value="TPR-like_helical_dom_sf"/>
</dbReference>
<keyword evidence="1" id="KW-0677">Repeat</keyword>
<evidence type="ECO:0000256" key="3">
    <source>
        <dbReference type="PROSITE-ProRule" id="PRU00339"/>
    </source>
</evidence>
<evidence type="ECO:0000313" key="6">
    <source>
        <dbReference type="Proteomes" id="UP000051952"/>
    </source>
</evidence>
<gene>
    <name evidence="5" type="ORF">BSAL_66445</name>
</gene>
<accession>A0A0S4ITV7</accession>
<dbReference type="InterPro" id="IPR019734">
    <property type="entry name" value="TPR_rpt"/>
</dbReference>
<dbReference type="EMBL" id="CYKH01000420">
    <property type="protein sequence ID" value="CUF85214.1"/>
    <property type="molecule type" value="Genomic_DNA"/>
</dbReference>
<dbReference type="OrthoDB" id="2335338at2759"/>
<feature type="repeat" description="TPR" evidence="3">
    <location>
        <begin position="198"/>
        <end position="231"/>
    </location>
</feature>
<dbReference type="InterPro" id="IPR047150">
    <property type="entry name" value="SGT"/>
</dbReference>
<dbReference type="SUPFAM" id="SSF48452">
    <property type="entry name" value="TPR-like"/>
    <property type="match status" value="1"/>
</dbReference>
<dbReference type="InterPro" id="IPR013105">
    <property type="entry name" value="TPR_2"/>
</dbReference>
<dbReference type="Pfam" id="PF07719">
    <property type="entry name" value="TPR_2"/>
    <property type="match status" value="1"/>
</dbReference>
<dbReference type="PROSITE" id="PS50005">
    <property type="entry name" value="TPR"/>
    <property type="match status" value="2"/>
</dbReference>
<dbReference type="Gene3D" id="1.25.40.10">
    <property type="entry name" value="Tetratricopeptide repeat domain"/>
    <property type="match status" value="1"/>
</dbReference>
<dbReference type="PROSITE" id="PS50293">
    <property type="entry name" value="TPR_REGION"/>
    <property type="match status" value="1"/>
</dbReference>